<reference evidence="1 2" key="1">
    <citation type="submission" date="2019-05" db="EMBL/GenBank/DDBJ databases">
        <title>Complete genome sequence of Pseudomonas Pseudomonas resinovorans.</title>
        <authorList>
            <person name="Chen H.-P."/>
        </authorList>
    </citation>
    <scope>NUCLEOTIDE SEQUENCE [LARGE SCALE GENOMIC DNA]</scope>
    <source>
        <strain evidence="1 2">TCU-CK1</strain>
    </source>
</reference>
<proteinExistence type="predicted"/>
<name>A0AAE6RDN2_9PSED</name>
<protein>
    <submittedName>
        <fullName evidence="1">Uncharacterized protein</fullName>
    </submittedName>
</protein>
<evidence type="ECO:0000313" key="2">
    <source>
        <dbReference type="Proteomes" id="UP000464593"/>
    </source>
</evidence>
<dbReference type="AlphaFoldDB" id="A0AAE6RDN2"/>
<sequence length="138" mass="15649">MFVTHPGAELRGSLRFADGSRQWAIVEQELVVPWLYVCVRQLDDSFDFQRMMLVSCVEHFRQLLASLPGNATVTCVMSVIPNDDGSGVWSMVPVRSIEVHEIDKRSMFMVDLANGTRYEESIRNVPLCGGRHIVYRAC</sequence>
<evidence type="ECO:0000313" key="1">
    <source>
        <dbReference type="EMBL" id="QHB28155.1"/>
    </source>
</evidence>
<dbReference type="Proteomes" id="UP000464593">
    <property type="component" value="Chromosome"/>
</dbReference>
<dbReference type="RefSeq" id="WP_159266251.1">
    <property type="nucleotide sequence ID" value="NZ_CP040324.1"/>
</dbReference>
<organism evidence="1 2">
    <name type="scientific">Pseudomonas monteilii</name>
    <dbReference type="NCBI Taxonomy" id="76759"/>
    <lineage>
        <taxon>Bacteria</taxon>
        <taxon>Pseudomonadati</taxon>
        <taxon>Pseudomonadota</taxon>
        <taxon>Gammaproteobacteria</taxon>
        <taxon>Pseudomonadales</taxon>
        <taxon>Pseudomonadaceae</taxon>
        <taxon>Pseudomonas</taxon>
    </lineage>
</organism>
<accession>A0AAE6RDN2</accession>
<dbReference type="EMBL" id="CP040324">
    <property type="protein sequence ID" value="QHB28155.1"/>
    <property type="molecule type" value="Genomic_DNA"/>
</dbReference>
<gene>
    <name evidence="1" type="ORF">TCK1_2809</name>
</gene>